<evidence type="ECO:0008006" key="3">
    <source>
        <dbReference type="Google" id="ProtNLM"/>
    </source>
</evidence>
<gene>
    <name evidence="1" type="ORF">V6N12_076073</name>
</gene>
<organism evidence="1 2">
    <name type="scientific">Hibiscus sabdariffa</name>
    <name type="common">roselle</name>
    <dbReference type="NCBI Taxonomy" id="183260"/>
    <lineage>
        <taxon>Eukaryota</taxon>
        <taxon>Viridiplantae</taxon>
        <taxon>Streptophyta</taxon>
        <taxon>Embryophyta</taxon>
        <taxon>Tracheophyta</taxon>
        <taxon>Spermatophyta</taxon>
        <taxon>Magnoliopsida</taxon>
        <taxon>eudicotyledons</taxon>
        <taxon>Gunneridae</taxon>
        <taxon>Pentapetalae</taxon>
        <taxon>rosids</taxon>
        <taxon>malvids</taxon>
        <taxon>Malvales</taxon>
        <taxon>Malvaceae</taxon>
        <taxon>Malvoideae</taxon>
        <taxon>Hibiscus</taxon>
    </lineage>
</organism>
<sequence>MIKITLSFCDGSPAYRTCGELLQNDLDSSPSAPLPFGRITTLRIRGQLVVFGRLAKGHCLATLFMSRAMVRIYRKSGPLFLARYLKQCLVLVYWYVAGAEKTARPQLSLPVSLTRTGLPRIIPPVYRKAIRRRDMLVVRMVITILSFYRIMKVGAKGWRIVNTKTIYDRSFVPSVGVVIWSNFFQDYAKPLLQRYSPSACDLTLELGFTWRSVYSSTPNATSRIFKNLGASSTGFAALARKLREASSGKRLELTALHTLPVDVNAFVMQQPHDVASWTNVFSAHSLHSVNGPEFRPEGLGWQGRDVIAAGLFGVSLIFTKFWRQHMSGPPEMGRFGLKLEAAGKVRVFAIANPIAQRLLRPLHDWVMTVLSMLPTDGTFHQTQPLDRLKGKRDLYSFDLKAATDLLPRELSVHMLSGLLGEAIGLTWGSIMRHSTFCTPRIPANRESRRRFRFNRGQPLGFYSSWPVFALTHHMIVWAAAERVYPGRSFRDYALLGDDIVIADEQVALEYKRIMEEADGVISMDKSLVSHNGCCEFAKRFIVDNHTDRRRDISPVSSACLILAYSALGASFLNVLECDLVASFRVRGAGYRVLAKADRSRPDKVFDRLSRRWKRHWLSVYSKSGLHPLPLNRWLRFPQDGVINCYEYGMLRCQYVESRRDLADPVSKGLGKDLVSRTWRGMGKVHSYCINRKSSKKALITALTSFYQRADTHSVSFLTADRLTADTTRPVIHSATTAHSIAAFDASSLFYLPLYKQANKNRASAILLPELHPPLAKLKHSEVILREGEQKG</sequence>
<dbReference type="EMBL" id="JBBPBM010000239">
    <property type="protein sequence ID" value="KAK8499223.1"/>
    <property type="molecule type" value="Genomic_DNA"/>
</dbReference>
<evidence type="ECO:0000313" key="2">
    <source>
        <dbReference type="Proteomes" id="UP001472677"/>
    </source>
</evidence>
<dbReference type="Proteomes" id="UP001472677">
    <property type="component" value="Unassembled WGS sequence"/>
</dbReference>
<comment type="caution">
    <text evidence="1">The sequence shown here is derived from an EMBL/GenBank/DDBJ whole genome shotgun (WGS) entry which is preliminary data.</text>
</comment>
<dbReference type="Pfam" id="PF05919">
    <property type="entry name" value="Mitovir_RNA_pol"/>
    <property type="match status" value="1"/>
</dbReference>
<proteinExistence type="predicted"/>
<dbReference type="InterPro" id="IPR043502">
    <property type="entry name" value="DNA/RNA_pol_sf"/>
</dbReference>
<reference evidence="1 2" key="1">
    <citation type="journal article" date="2024" name="G3 (Bethesda)">
        <title>Genome assembly of Hibiscus sabdariffa L. provides insights into metabolisms of medicinal natural products.</title>
        <authorList>
            <person name="Kim T."/>
        </authorList>
    </citation>
    <scope>NUCLEOTIDE SEQUENCE [LARGE SCALE GENOMIC DNA]</scope>
    <source>
        <strain evidence="1">TK-2024</strain>
        <tissue evidence="1">Old leaves</tissue>
    </source>
</reference>
<dbReference type="PANTHER" id="PTHR34456">
    <property type="entry name" value="MITOVIRUS RNA-DEPENDENT RNA POLYMERASE"/>
    <property type="match status" value="1"/>
</dbReference>
<dbReference type="InterPro" id="IPR008686">
    <property type="entry name" value="RNA_pol_mitovir"/>
</dbReference>
<evidence type="ECO:0000313" key="1">
    <source>
        <dbReference type="EMBL" id="KAK8499223.1"/>
    </source>
</evidence>
<keyword evidence="2" id="KW-1185">Reference proteome</keyword>
<accession>A0ABR2AY67</accession>
<name>A0ABR2AY67_9ROSI</name>
<dbReference type="SUPFAM" id="SSF56672">
    <property type="entry name" value="DNA/RNA polymerases"/>
    <property type="match status" value="1"/>
</dbReference>
<dbReference type="PANTHER" id="PTHR34456:SF13">
    <property type="entry name" value="REVERSE TRANSCRIPTASE DOMAIN-CONTAINING PROTEIN"/>
    <property type="match status" value="1"/>
</dbReference>
<protein>
    <recommendedName>
        <fullName evidence="3">RNA-dependent RNA polymerase</fullName>
    </recommendedName>
</protein>